<keyword evidence="1" id="KW-1133">Transmembrane helix</keyword>
<reference evidence="3" key="1">
    <citation type="journal article" date="2010" name="PLoS Negl. Trop. Dis.">
        <title>The genome sequence of Trypanosoma brucei gambiense, causative agent of chronic human african trypanosomiasis.</title>
        <authorList>
            <person name="Jackson A.P."/>
            <person name="Sanders M."/>
            <person name="Berry A."/>
            <person name="McQuillan J."/>
            <person name="Aslett M.A."/>
            <person name="Quail M.A."/>
            <person name="Chukualim B."/>
            <person name="Capewell P."/>
            <person name="MacLeod A."/>
            <person name="Melville S.E."/>
            <person name="Gibson W."/>
            <person name="Barry J.D."/>
            <person name="Berriman M."/>
            <person name="Hertz-Fowler C."/>
        </authorList>
    </citation>
    <scope>NUCLEOTIDE SEQUENCE [LARGE SCALE GENOMIC DNA]</scope>
    <source>
        <strain evidence="3">MHOM/CI/86/DAL972</strain>
    </source>
</reference>
<organism evidence="2 3">
    <name type="scientific">Trypanosoma brucei gambiense (strain MHOM/CI/86/DAL972)</name>
    <dbReference type="NCBI Taxonomy" id="679716"/>
    <lineage>
        <taxon>Eukaryota</taxon>
        <taxon>Discoba</taxon>
        <taxon>Euglenozoa</taxon>
        <taxon>Kinetoplastea</taxon>
        <taxon>Metakinetoplastina</taxon>
        <taxon>Trypanosomatida</taxon>
        <taxon>Trypanosomatidae</taxon>
        <taxon>Trypanosoma</taxon>
    </lineage>
</organism>
<evidence type="ECO:0000256" key="1">
    <source>
        <dbReference type="SAM" id="Phobius"/>
    </source>
</evidence>
<dbReference type="EMBL" id="FN554970">
    <property type="protein sequence ID" value="CBH12461.1"/>
    <property type="molecule type" value="Genomic_DNA"/>
</dbReference>
<protein>
    <submittedName>
        <fullName evidence="2">Uncharacterized protein</fullName>
    </submittedName>
</protein>
<feature type="transmembrane region" description="Helical" evidence="1">
    <location>
        <begin position="35"/>
        <end position="54"/>
    </location>
</feature>
<gene>
    <name evidence="2" type="ORF">TbgDal_VII3954</name>
</gene>
<dbReference type="KEGG" id="tbg:TbgDal_VII3954"/>
<proteinExistence type="predicted"/>
<name>C9ZSS7_TRYB9</name>
<keyword evidence="1" id="KW-0472">Membrane</keyword>
<accession>C9ZSS7</accession>
<dbReference type="RefSeq" id="XP_011774742.1">
    <property type="nucleotide sequence ID" value="XM_011776440.1"/>
</dbReference>
<dbReference type="GeneID" id="23862596"/>
<dbReference type="Proteomes" id="UP000002316">
    <property type="component" value="Chromosome 7"/>
</dbReference>
<dbReference type="AlphaFoldDB" id="C9ZSS7"/>
<sequence>MLRHCFRHHRKVPFSPFFFFNCRVFLLSFEITQTTALYLSIYLLFLCSSTQLYHQSNCFRVETKAKKKWKLTPLPPSEREQNTDNNKRCVCVCVFLRGGDMRSKNF</sequence>
<evidence type="ECO:0000313" key="2">
    <source>
        <dbReference type="EMBL" id="CBH12461.1"/>
    </source>
</evidence>
<keyword evidence="1" id="KW-0812">Transmembrane</keyword>
<evidence type="ECO:0000313" key="3">
    <source>
        <dbReference type="Proteomes" id="UP000002316"/>
    </source>
</evidence>